<dbReference type="EnsemblPlants" id="KQJ89072">
    <property type="protein sequence ID" value="KQJ89072"/>
    <property type="gene ID" value="BRADI_4g23352v3"/>
</dbReference>
<name>A0A0Q3ISB9_BRADI</name>
<reference evidence="2 3" key="1">
    <citation type="journal article" date="2010" name="Nature">
        <title>Genome sequencing and analysis of the model grass Brachypodium distachyon.</title>
        <authorList>
            <consortium name="International Brachypodium Initiative"/>
        </authorList>
    </citation>
    <scope>NUCLEOTIDE SEQUENCE [LARGE SCALE GENOMIC DNA]</scope>
    <source>
        <strain evidence="2 3">Bd21</strain>
    </source>
</reference>
<sequence length="123" mass="13264">MPPGASLLTPPPSPWPSSGSSSPRRSRCSPSSRPGRPTPLPSGSASRPARASRPPWALPRSYSPARLRCGLQPVVPRQRCVDAIRGSRRRRIQWHRAWPAWVLAPSPALLPSGVSSPLRGNQA</sequence>
<feature type="compositionally biased region" description="Pro residues" evidence="1">
    <location>
        <begin position="1"/>
        <end position="15"/>
    </location>
</feature>
<gene>
    <name evidence="2" type="ORF">BRADI_4g23352v3</name>
</gene>
<dbReference type="AlphaFoldDB" id="A0A0Q3ISB9"/>
<evidence type="ECO:0000256" key="1">
    <source>
        <dbReference type="SAM" id="MobiDB-lite"/>
    </source>
</evidence>
<dbReference type="EMBL" id="CM000883">
    <property type="protein sequence ID" value="KQJ89072.1"/>
    <property type="molecule type" value="Genomic_DNA"/>
</dbReference>
<keyword evidence="4" id="KW-1185">Reference proteome</keyword>
<accession>A0A0Q3ISB9</accession>
<protein>
    <submittedName>
        <fullName evidence="2 3">Uncharacterized protein</fullName>
    </submittedName>
</protein>
<evidence type="ECO:0000313" key="3">
    <source>
        <dbReference type="EnsemblPlants" id="KQJ89072"/>
    </source>
</evidence>
<organism evidence="2">
    <name type="scientific">Brachypodium distachyon</name>
    <name type="common">Purple false brome</name>
    <name type="synonym">Trachynia distachya</name>
    <dbReference type="NCBI Taxonomy" id="15368"/>
    <lineage>
        <taxon>Eukaryota</taxon>
        <taxon>Viridiplantae</taxon>
        <taxon>Streptophyta</taxon>
        <taxon>Embryophyta</taxon>
        <taxon>Tracheophyta</taxon>
        <taxon>Spermatophyta</taxon>
        <taxon>Magnoliopsida</taxon>
        <taxon>Liliopsida</taxon>
        <taxon>Poales</taxon>
        <taxon>Poaceae</taxon>
        <taxon>BOP clade</taxon>
        <taxon>Pooideae</taxon>
        <taxon>Stipodae</taxon>
        <taxon>Brachypodieae</taxon>
        <taxon>Brachypodium</taxon>
    </lineage>
</organism>
<feature type="compositionally biased region" description="Low complexity" evidence="1">
    <location>
        <begin position="16"/>
        <end position="61"/>
    </location>
</feature>
<feature type="region of interest" description="Disordered" evidence="1">
    <location>
        <begin position="1"/>
        <end position="61"/>
    </location>
</feature>
<dbReference type="InParanoid" id="A0A0Q3ISB9"/>
<dbReference type="Proteomes" id="UP000008810">
    <property type="component" value="Chromosome 4"/>
</dbReference>
<reference evidence="3" key="3">
    <citation type="submission" date="2018-08" db="UniProtKB">
        <authorList>
            <consortium name="EnsemblPlants"/>
        </authorList>
    </citation>
    <scope>IDENTIFICATION</scope>
    <source>
        <strain evidence="3">cv. Bd21</strain>
    </source>
</reference>
<proteinExistence type="predicted"/>
<reference evidence="2" key="2">
    <citation type="submission" date="2017-06" db="EMBL/GenBank/DDBJ databases">
        <title>WGS assembly of Brachypodium distachyon.</title>
        <authorList>
            <consortium name="The International Brachypodium Initiative"/>
            <person name="Lucas S."/>
            <person name="Harmon-Smith M."/>
            <person name="Lail K."/>
            <person name="Tice H."/>
            <person name="Grimwood J."/>
            <person name="Bruce D."/>
            <person name="Barry K."/>
            <person name="Shu S."/>
            <person name="Lindquist E."/>
            <person name="Wang M."/>
            <person name="Pitluck S."/>
            <person name="Vogel J.P."/>
            <person name="Garvin D.F."/>
            <person name="Mockler T.C."/>
            <person name="Schmutz J."/>
            <person name="Rokhsar D."/>
            <person name="Bevan M.W."/>
        </authorList>
    </citation>
    <scope>NUCLEOTIDE SEQUENCE</scope>
    <source>
        <strain evidence="2">Bd21</strain>
    </source>
</reference>
<dbReference type="Gramene" id="KQJ89072">
    <property type="protein sequence ID" value="KQJ89072"/>
    <property type="gene ID" value="BRADI_4g23352v3"/>
</dbReference>
<evidence type="ECO:0000313" key="2">
    <source>
        <dbReference type="EMBL" id="KQJ89072.1"/>
    </source>
</evidence>
<evidence type="ECO:0000313" key="4">
    <source>
        <dbReference type="Proteomes" id="UP000008810"/>
    </source>
</evidence>